<dbReference type="Proteomes" id="UP001177021">
    <property type="component" value="Unassembled WGS sequence"/>
</dbReference>
<reference evidence="1" key="1">
    <citation type="submission" date="2023-10" db="EMBL/GenBank/DDBJ databases">
        <authorList>
            <person name="Rodriguez Cubillos JULIANA M."/>
            <person name="De Vega J."/>
        </authorList>
    </citation>
    <scope>NUCLEOTIDE SEQUENCE</scope>
</reference>
<proteinExistence type="predicted"/>
<gene>
    <name evidence="1" type="ORF">MILVUS5_LOCUS21942</name>
</gene>
<sequence length="110" mass="12419">MRPPQMSSFASSPTSFHRRNLPNPSPRIQCQSPISMFTSTQTSSSSPNTFPHCYPIDGSATSILNSSASISVFHLLQTRFKTISRCLNSFTRTISQTRWKTLQLNSIFFR</sequence>
<keyword evidence="2" id="KW-1185">Reference proteome</keyword>
<organism evidence="1 2">
    <name type="scientific">Trifolium pratense</name>
    <name type="common">Red clover</name>
    <dbReference type="NCBI Taxonomy" id="57577"/>
    <lineage>
        <taxon>Eukaryota</taxon>
        <taxon>Viridiplantae</taxon>
        <taxon>Streptophyta</taxon>
        <taxon>Embryophyta</taxon>
        <taxon>Tracheophyta</taxon>
        <taxon>Spermatophyta</taxon>
        <taxon>Magnoliopsida</taxon>
        <taxon>eudicotyledons</taxon>
        <taxon>Gunneridae</taxon>
        <taxon>Pentapetalae</taxon>
        <taxon>rosids</taxon>
        <taxon>fabids</taxon>
        <taxon>Fabales</taxon>
        <taxon>Fabaceae</taxon>
        <taxon>Papilionoideae</taxon>
        <taxon>50 kb inversion clade</taxon>
        <taxon>NPAAA clade</taxon>
        <taxon>Hologalegina</taxon>
        <taxon>IRL clade</taxon>
        <taxon>Trifolieae</taxon>
        <taxon>Trifolium</taxon>
    </lineage>
</organism>
<accession>A0ACB0KG77</accession>
<evidence type="ECO:0000313" key="1">
    <source>
        <dbReference type="EMBL" id="CAJ2654895.1"/>
    </source>
</evidence>
<name>A0ACB0KG77_TRIPR</name>
<dbReference type="EMBL" id="CASHSV030000206">
    <property type="protein sequence ID" value="CAJ2654895.1"/>
    <property type="molecule type" value="Genomic_DNA"/>
</dbReference>
<protein>
    <submittedName>
        <fullName evidence="1">Uncharacterized protein</fullName>
    </submittedName>
</protein>
<evidence type="ECO:0000313" key="2">
    <source>
        <dbReference type="Proteomes" id="UP001177021"/>
    </source>
</evidence>
<comment type="caution">
    <text evidence="1">The sequence shown here is derived from an EMBL/GenBank/DDBJ whole genome shotgun (WGS) entry which is preliminary data.</text>
</comment>